<dbReference type="Proteomes" id="UP000298663">
    <property type="component" value="Unassembled WGS sequence"/>
</dbReference>
<gene>
    <name evidence="1" type="ORF">L596_028908</name>
</gene>
<organism evidence="1 2">
    <name type="scientific">Steinernema carpocapsae</name>
    <name type="common">Entomopathogenic nematode</name>
    <dbReference type="NCBI Taxonomy" id="34508"/>
    <lineage>
        <taxon>Eukaryota</taxon>
        <taxon>Metazoa</taxon>
        <taxon>Ecdysozoa</taxon>
        <taxon>Nematoda</taxon>
        <taxon>Chromadorea</taxon>
        <taxon>Rhabditida</taxon>
        <taxon>Tylenchina</taxon>
        <taxon>Panagrolaimomorpha</taxon>
        <taxon>Strongyloidoidea</taxon>
        <taxon>Steinernematidae</taxon>
        <taxon>Steinernema</taxon>
    </lineage>
</organism>
<accession>A0A4U5LZR5</accession>
<dbReference type="AlphaFoldDB" id="A0A4U5LZR5"/>
<evidence type="ECO:0000313" key="2">
    <source>
        <dbReference type="Proteomes" id="UP000298663"/>
    </source>
</evidence>
<evidence type="ECO:0000313" key="1">
    <source>
        <dbReference type="EMBL" id="TKR61854.1"/>
    </source>
</evidence>
<dbReference type="OrthoDB" id="5859210at2759"/>
<reference evidence="1 2" key="2">
    <citation type="journal article" date="2019" name="G3 (Bethesda)">
        <title>Hybrid Assembly of the Genome of the Entomopathogenic Nematode Steinernema carpocapsae Identifies the X-Chromosome.</title>
        <authorList>
            <person name="Serra L."/>
            <person name="Macchietto M."/>
            <person name="Macias-Munoz A."/>
            <person name="McGill C.J."/>
            <person name="Rodriguez I.M."/>
            <person name="Rodriguez B."/>
            <person name="Murad R."/>
            <person name="Mortazavi A."/>
        </authorList>
    </citation>
    <scope>NUCLEOTIDE SEQUENCE [LARGE SCALE GENOMIC DNA]</scope>
    <source>
        <strain evidence="1 2">ALL</strain>
    </source>
</reference>
<protein>
    <submittedName>
        <fullName evidence="1">Uncharacterized protein</fullName>
    </submittedName>
</protein>
<name>A0A4U5LZR5_STECR</name>
<proteinExistence type="predicted"/>
<sequence>MGFRSPSNLLRKVAEDSILLSQILAVLLSPSATAFLAKNFWLTLVEGGGERVAGLATPRPVSRDAHCALIDAILFYRSYGSSNFVSILEIDVFLAQRLSFAFRPKIDEFL</sequence>
<reference evidence="1 2" key="1">
    <citation type="journal article" date="2015" name="Genome Biol.">
        <title>Comparative genomics of Steinernema reveals deeply conserved gene regulatory networks.</title>
        <authorList>
            <person name="Dillman A.R."/>
            <person name="Macchietto M."/>
            <person name="Porter C.F."/>
            <person name="Rogers A."/>
            <person name="Williams B."/>
            <person name="Antoshechkin I."/>
            <person name="Lee M.M."/>
            <person name="Goodwin Z."/>
            <person name="Lu X."/>
            <person name="Lewis E.E."/>
            <person name="Goodrich-Blair H."/>
            <person name="Stock S.P."/>
            <person name="Adams B.J."/>
            <person name="Sternberg P.W."/>
            <person name="Mortazavi A."/>
        </authorList>
    </citation>
    <scope>NUCLEOTIDE SEQUENCE [LARGE SCALE GENOMIC DNA]</scope>
    <source>
        <strain evidence="1 2">ALL</strain>
    </source>
</reference>
<comment type="caution">
    <text evidence="1">The sequence shown here is derived from an EMBL/GenBank/DDBJ whole genome shotgun (WGS) entry which is preliminary data.</text>
</comment>
<dbReference type="EMBL" id="AZBU02000011">
    <property type="protein sequence ID" value="TKR61854.1"/>
    <property type="molecule type" value="Genomic_DNA"/>
</dbReference>
<keyword evidence="2" id="KW-1185">Reference proteome</keyword>